<dbReference type="EMBL" id="HE806323">
    <property type="protein sequence ID" value="CCH62636.1"/>
    <property type="molecule type" value="Genomic_DNA"/>
</dbReference>
<sequence length="1000" mass="111205">MSTANLSSSSITIVGNNYHRYGTSVFEQLYSESQQSNSRLHASFLLDTDDEEGHIARTASPAVSLTSTDTVMRHSPALDSSSSLLIKPVSPVKLKKQKYSSLISTSSKVIKKKLKADLSSIHLDSDSFSLFSSKSSASLTAQSPVQSSTKPLSTSISNPSEIVSCSGTSAVVSHPKLTFRKLQRDDPFKTINDLPVEILVNVIQMIDRHNNGSQKVLLALLSINKNFYTSTKLVLYQYPKFNSTYRLAQFVTSIRQNPENGLLVKTLDLSSLKPGLVTTSSAVTTPITSDDELSPINSANSNSSTNVASSSANLKIDNDIAYAGWRDWRLRTDPLYSSPLLNTMNLKRVSSNTNNSSVSNSTSNSSTPKRNRSSSVTSFMSSLHPSISHSENILGSATPSSSSPSSVSPTTPNNSNTPLKRSISNTTPLSKTTSSSSLTSNTSKTWSNLRSTLKNKYQKNKQLSSPMPSPVLTQSSTFSNSRSNSPPNSRSTRSSHATRSRNSSISTTATAITTTTATTVSTRARAHSASSRRSSVSTNINNSNSNSTAHPYCNKYLLKYASYCDIPVGYILHLLQSCPNLINLNLSNVALANDFRIVSKRNIKPTNDAMTKDSQSSLPTLREFEQSTSTLKKLNNLRNLDVIYLTDSSKDYDYYEKINTSYMNKHKNLLTTPTTMRRNSNASLEQTSPERWIKSTHVSSSFTISPVNKRSISTSAIMTSNTQNVTPPYILEKLTGNDIFNSINSLNSLQNIHIESTVWCRSLIIKNFIFNQLLNLTSNSSSVLENYSYLDNNDNLSITNDKYFNFKKSGLNRHLNWATKGHFIDFIALIVLDELENLDDLDLEDLFSIKRARDPLNHLQLLKYLQKKNSKHNSKYRSTDIIESSEKFNISFDRQIALPTSSTSNESNNCNSDSNSEKQTIEFQLIVVNSSHRTRIEIKKIDNLKYVLIVKLCNRQRRDFEISAHRKIDRSTRRILSRIKELMSDDLRRNLGGNNYLMTI</sequence>
<evidence type="ECO:0000256" key="1">
    <source>
        <dbReference type="SAM" id="MobiDB-lite"/>
    </source>
</evidence>
<organism evidence="2 3">
    <name type="scientific">Henningerozyma blattae (strain ATCC 34711 / CBS 6284 / DSM 70876 / NBRC 10599 / NRRL Y-10934 / UCD 77-7)</name>
    <name type="common">Yeast</name>
    <name type="synonym">Tetrapisispora blattae</name>
    <dbReference type="NCBI Taxonomy" id="1071380"/>
    <lineage>
        <taxon>Eukaryota</taxon>
        <taxon>Fungi</taxon>
        <taxon>Dikarya</taxon>
        <taxon>Ascomycota</taxon>
        <taxon>Saccharomycotina</taxon>
        <taxon>Saccharomycetes</taxon>
        <taxon>Saccharomycetales</taxon>
        <taxon>Saccharomycetaceae</taxon>
        <taxon>Henningerozyma</taxon>
    </lineage>
</organism>
<feature type="compositionally biased region" description="Low complexity" evidence="1">
    <location>
        <begin position="348"/>
        <end position="376"/>
    </location>
</feature>
<feature type="compositionally biased region" description="Low complexity" evidence="1">
    <location>
        <begin position="475"/>
        <end position="545"/>
    </location>
</feature>
<dbReference type="FunCoup" id="I2H8D4">
    <property type="interactions" value="46"/>
</dbReference>
<protein>
    <submittedName>
        <fullName evidence="2">Uncharacterized protein</fullName>
    </submittedName>
</protein>
<feature type="region of interest" description="Disordered" evidence="1">
    <location>
        <begin position="348"/>
        <end position="545"/>
    </location>
</feature>
<feature type="compositionally biased region" description="Polar residues" evidence="1">
    <location>
        <begin position="450"/>
        <end position="474"/>
    </location>
</feature>
<dbReference type="HOGENOM" id="CLU_017243_0_0_1"/>
<dbReference type="InParanoid" id="I2H8D4"/>
<dbReference type="GeneID" id="14497793"/>
<feature type="compositionally biased region" description="Polar residues" evidence="1">
    <location>
        <begin position="377"/>
        <end position="397"/>
    </location>
</feature>
<dbReference type="Proteomes" id="UP000002866">
    <property type="component" value="Chromosome 8"/>
</dbReference>
<dbReference type="eggNOG" id="ENOG502R67H">
    <property type="taxonomic scope" value="Eukaryota"/>
</dbReference>
<feature type="region of interest" description="Disordered" evidence="1">
    <location>
        <begin position="287"/>
        <end position="309"/>
    </location>
</feature>
<evidence type="ECO:0000313" key="2">
    <source>
        <dbReference type="EMBL" id="CCH62636.1"/>
    </source>
</evidence>
<feature type="compositionally biased region" description="Low complexity" evidence="1">
    <location>
        <begin position="398"/>
        <end position="449"/>
    </location>
</feature>
<dbReference type="OMA" id="VWCRQYM"/>
<dbReference type="AlphaFoldDB" id="I2H8D4"/>
<gene>
    <name evidence="2" type="primary">TBLA0H03550</name>
    <name evidence="2" type="ORF">TBLA_0H03550</name>
</gene>
<accession>I2H8D4</accession>
<keyword evidence="3" id="KW-1185">Reference proteome</keyword>
<dbReference type="OrthoDB" id="5351126at2759"/>
<feature type="compositionally biased region" description="Low complexity" evidence="1">
    <location>
        <begin position="297"/>
        <end position="309"/>
    </location>
</feature>
<dbReference type="RefSeq" id="XP_004182155.1">
    <property type="nucleotide sequence ID" value="XM_004182107.1"/>
</dbReference>
<dbReference type="KEGG" id="tbl:TBLA_0H03550"/>
<name>I2H8D4_HENB6</name>
<evidence type="ECO:0000313" key="3">
    <source>
        <dbReference type="Proteomes" id="UP000002866"/>
    </source>
</evidence>
<proteinExistence type="predicted"/>
<reference evidence="2 3" key="1">
    <citation type="journal article" date="2011" name="Proc. Natl. Acad. Sci. U.S.A.">
        <title>Evolutionary erosion of yeast sex chromosomes by mating-type switching accidents.</title>
        <authorList>
            <person name="Gordon J.L."/>
            <person name="Armisen D."/>
            <person name="Proux-Wera E."/>
            <person name="Oheigeartaigh S.S."/>
            <person name="Byrne K.P."/>
            <person name="Wolfe K.H."/>
        </authorList>
    </citation>
    <scope>NUCLEOTIDE SEQUENCE [LARGE SCALE GENOMIC DNA]</scope>
    <source>
        <strain evidence="3">ATCC 34711 / CBS 6284 / DSM 70876 / NBRC 10599 / NRRL Y-10934 / UCD 77-7</strain>
    </source>
</reference>